<sequence length="254" mass="26733">MTSSGTATDRRRPRITHLVLVDGLPADHWVEEGADAAHLVPGRGAAGPRARVAELATDLERRDHERSWLEALVGGPDALAALDAEPLPPRLFTLPDLGPDLGPAGAPAVAARAIAIGAECDRIATEVFDDAELGAALRRLWEAALAIDPAMLVRSSRDDTAVGALVWVTLQANGLLGATGRMLARELWPRLGVPASAAGRGAALLERLAPGSGLLVPPPGAPRLRATGRSDVLLASTRRLLVQRRDELRDEFSA</sequence>
<dbReference type="Proteomes" id="UP000199077">
    <property type="component" value="Chromosome I"/>
</dbReference>
<dbReference type="STRING" id="443156.SAMN04489867_2774"/>
<accession>A0A1H0TEC6</accession>
<protein>
    <submittedName>
        <fullName evidence="1">Uncharacterized protein</fullName>
    </submittedName>
</protein>
<reference evidence="2" key="1">
    <citation type="submission" date="2016-10" db="EMBL/GenBank/DDBJ databases">
        <authorList>
            <person name="Varghese N."/>
            <person name="Submissions S."/>
        </authorList>
    </citation>
    <scope>NUCLEOTIDE SEQUENCE [LARGE SCALE GENOMIC DNA]</scope>
    <source>
        <strain evidence="2">DSM 22329</strain>
    </source>
</reference>
<evidence type="ECO:0000313" key="2">
    <source>
        <dbReference type="Proteomes" id="UP000199077"/>
    </source>
</evidence>
<dbReference type="OrthoDB" id="5182325at2"/>
<gene>
    <name evidence="1" type="ORF">SAMN04489867_2774</name>
</gene>
<dbReference type="RefSeq" id="WP_091786593.1">
    <property type="nucleotide sequence ID" value="NZ_LT629711.1"/>
</dbReference>
<organism evidence="1 2">
    <name type="scientific">Pedococcus dokdonensis</name>
    <dbReference type="NCBI Taxonomy" id="443156"/>
    <lineage>
        <taxon>Bacteria</taxon>
        <taxon>Bacillati</taxon>
        <taxon>Actinomycetota</taxon>
        <taxon>Actinomycetes</taxon>
        <taxon>Micrococcales</taxon>
        <taxon>Intrasporangiaceae</taxon>
        <taxon>Pedococcus</taxon>
    </lineage>
</organism>
<dbReference type="EMBL" id="LT629711">
    <property type="protein sequence ID" value="SDP52387.1"/>
    <property type="molecule type" value="Genomic_DNA"/>
</dbReference>
<name>A0A1H0TEC6_9MICO</name>
<proteinExistence type="predicted"/>
<keyword evidence="2" id="KW-1185">Reference proteome</keyword>
<dbReference type="AlphaFoldDB" id="A0A1H0TEC6"/>
<evidence type="ECO:0000313" key="1">
    <source>
        <dbReference type="EMBL" id="SDP52387.1"/>
    </source>
</evidence>